<dbReference type="SUPFAM" id="SSF51045">
    <property type="entry name" value="WW domain"/>
    <property type="match status" value="1"/>
</dbReference>
<dbReference type="Pfam" id="PF24747">
    <property type="entry name" value="Zn-ribbon_GIR1"/>
    <property type="match status" value="1"/>
</dbReference>
<dbReference type="OrthoDB" id="1930194at2759"/>
<dbReference type="AlphaFoldDB" id="D8S088"/>
<dbReference type="KEGG" id="smo:SELMODRAFT_416735"/>
<dbReference type="PANTHER" id="PTHR14791:SF29">
    <property type="entry name" value="PROTEIN KIBRA"/>
    <property type="match status" value="1"/>
</dbReference>
<evidence type="ECO:0000256" key="1">
    <source>
        <dbReference type="SAM" id="MobiDB-lite"/>
    </source>
</evidence>
<evidence type="ECO:0000313" key="3">
    <source>
        <dbReference type="EMBL" id="EFJ22439.1"/>
    </source>
</evidence>
<dbReference type="OMA" id="MISNDNP"/>
<proteinExistence type="predicted"/>
<evidence type="ECO:0000259" key="2">
    <source>
        <dbReference type="Pfam" id="PF24747"/>
    </source>
</evidence>
<dbReference type="Proteomes" id="UP000001514">
    <property type="component" value="Unassembled WGS sequence"/>
</dbReference>
<dbReference type="PANTHER" id="PTHR14791">
    <property type="entry name" value="BOMB/KIRA PROTEINS"/>
    <property type="match status" value="1"/>
</dbReference>
<dbReference type="InterPro" id="IPR051105">
    <property type="entry name" value="WWC/KIBRA_Hippo_Reg"/>
</dbReference>
<evidence type="ECO:0000313" key="4">
    <source>
        <dbReference type="Proteomes" id="UP000001514"/>
    </source>
</evidence>
<gene>
    <name evidence="3" type="ORF">SELMODRAFT_416735</name>
</gene>
<feature type="compositionally biased region" description="Low complexity" evidence="1">
    <location>
        <begin position="158"/>
        <end position="168"/>
    </location>
</feature>
<dbReference type="eggNOG" id="ENOG502T0MI">
    <property type="taxonomic scope" value="Eukaryota"/>
</dbReference>
<keyword evidence="4" id="KW-1185">Reference proteome</keyword>
<accession>D8S088</accession>
<dbReference type="Gramene" id="EFJ22439">
    <property type="protein sequence ID" value="EFJ22439"/>
    <property type="gene ID" value="SELMODRAFT_416735"/>
</dbReference>
<dbReference type="EMBL" id="GL377596">
    <property type="protein sequence ID" value="EFJ22439.1"/>
    <property type="molecule type" value="Genomic_DNA"/>
</dbReference>
<dbReference type="InterPro" id="IPR036020">
    <property type="entry name" value="WW_dom_sf"/>
</dbReference>
<dbReference type="InterPro" id="IPR056440">
    <property type="entry name" value="Zn-ribbon_GIR1"/>
</dbReference>
<dbReference type="InParanoid" id="D8S088"/>
<feature type="compositionally biased region" description="Pro residues" evidence="1">
    <location>
        <begin position="169"/>
        <end position="178"/>
    </location>
</feature>
<feature type="compositionally biased region" description="Low complexity" evidence="1">
    <location>
        <begin position="179"/>
        <end position="193"/>
    </location>
</feature>
<feature type="domain" description="GIR1-like zinc ribbon" evidence="2">
    <location>
        <begin position="224"/>
        <end position="257"/>
    </location>
</feature>
<name>D8S088_SELML</name>
<reference evidence="3 4" key="1">
    <citation type="journal article" date="2011" name="Science">
        <title>The Selaginella genome identifies genetic changes associated with the evolution of vascular plants.</title>
        <authorList>
            <person name="Banks J.A."/>
            <person name="Nishiyama T."/>
            <person name="Hasebe M."/>
            <person name="Bowman J.L."/>
            <person name="Gribskov M."/>
            <person name="dePamphilis C."/>
            <person name="Albert V.A."/>
            <person name="Aono N."/>
            <person name="Aoyama T."/>
            <person name="Ambrose B.A."/>
            <person name="Ashton N.W."/>
            <person name="Axtell M.J."/>
            <person name="Barker E."/>
            <person name="Barker M.S."/>
            <person name="Bennetzen J.L."/>
            <person name="Bonawitz N.D."/>
            <person name="Chapple C."/>
            <person name="Cheng C."/>
            <person name="Correa L.G."/>
            <person name="Dacre M."/>
            <person name="DeBarry J."/>
            <person name="Dreyer I."/>
            <person name="Elias M."/>
            <person name="Engstrom E.M."/>
            <person name="Estelle M."/>
            <person name="Feng L."/>
            <person name="Finet C."/>
            <person name="Floyd S.K."/>
            <person name="Frommer W.B."/>
            <person name="Fujita T."/>
            <person name="Gramzow L."/>
            <person name="Gutensohn M."/>
            <person name="Harholt J."/>
            <person name="Hattori M."/>
            <person name="Heyl A."/>
            <person name="Hirai T."/>
            <person name="Hiwatashi Y."/>
            <person name="Ishikawa M."/>
            <person name="Iwata M."/>
            <person name="Karol K.G."/>
            <person name="Koehler B."/>
            <person name="Kolukisaoglu U."/>
            <person name="Kubo M."/>
            <person name="Kurata T."/>
            <person name="Lalonde S."/>
            <person name="Li K."/>
            <person name="Li Y."/>
            <person name="Litt A."/>
            <person name="Lyons E."/>
            <person name="Manning G."/>
            <person name="Maruyama T."/>
            <person name="Michael T.P."/>
            <person name="Mikami K."/>
            <person name="Miyazaki S."/>
            <person name="Morinaga S."/>
            <person name="Murata T."/>
            <person name="Mueller-Roeber B."/>
            <person name="Nelson D.R."/>
            <person name="Obara M."/>
            <person name="Oguri Y."/>
            <person name="Olmstead R.G."/>
            <person name="Onodera N."/>
            <person name="Petersen B.L."/>
            <person name="Pils B."/>
            <person name="Prigge M."/>
            <person name="Rensing S.A."/>
            <person name="Riano-Pachon D.M."/>
            <person name="Roberts A.W."/>
            <person name="Sato Y."/>
            <person name="Scheller H.V."/>
            <person name="Schulz B."/>
            <person name="Schulz C."/>
            <person name="Shakirov E.V."/>
            <person name="Shibagaki N."/>
            <person name="Shinohara N."/>
            <person name="Shippen D.E."/>
            <person name="Soerensen I."/>
            <person name="Sotooka R."/>
            <person name="Sugimoto N."/>
            <person name="Sugita M."/>
            <person name="Sumikawa N."/>
            <person name="Tanurdzic M."/>
            <person name="Theissen G."/>
            <person name="Ulvskov P."/>
            <person name="Wakazuki S."/>
            <person name="Weng J.K."/>
            <person name="Willats W.W."/>
            <person name="Wipf D."/>
            <person name="Wolf P.G."/>
            <person name="Yang L."/>
            <person name="Zimmer A.D."/>
            <person name="Zhu Q."/>
            <person name="Mitros T."/>
            <person name="Hellsten U."/>
            <person name="Loque D."/>
            <person name="Otillar R."/>
            <person name="Salamov A."/>
            <person name="Schmutz J."/>
            <person name="Shapiro H."/>
            <person name="Lindquist E."/>
            <person name="Lucas S."/>
            <person name="Rokhsar D."/>
            <person name="Grigoriev I.V."/>
        </authorList>
    </citation>
    <scope>NUCLEOTIDE SEQUENCE [LARGE SCALE GENOMIC DNA]</scope>
</reference>
<dbReference type="HOGENOM" id="CLU_1071177_0_0_1"/>
<feature type="region of interest" description="Disordered" evidence="1">
    <location>
        <begin position="158"/>
        <end position="217"/>
    </location>
</feature>
<sequence>MKCCPPPQSSAASYHSSLSVDSLLEIVDSKQPLPSGWEKCLDLKSGVVYFRNRVSGDKSYAVVPHRLPLQSLEHSQSFTQNSLHDRIHLSSERIQVSSGTSSSSSSSSSGVVVDLELGLGQTAKENIRGSTVSMTGRSRPLLQIEIEDLDLRLTLRPMSSSQQQQQVAMPPPPPPPSPSHVSISSSSSSPCSSTTQVGAESCEAESRKSKRQKARAKSQEWPVMVTVGCRQCLMYVMLSKDNLCCPKCGNRVPLDFIPAA</sequence>
<organism evidence="4">
    <name type="scientific">Selaginella moellendorffii</name>
    <name type="common">Spikemoss</name>
    <dbReference type="NCBI Taxonomy" id="88036"/>
    <lineage>
        <taxon>Eukaryota</taxon>
        <taxon>Viridiplantae</taxon>
        <taxon>Streptophyta</taxon>
        <taxon>Embryophyta</taxon>
        <taxon>Tracheophyta</taxon>
        <taxon>Lycopodiopsida</taxon>
        <taxon>Selaginellales</taxon>
        <taxon>Selaginellaceae</taxon>
        <taxon>Selaginella</taxon>
    </lineage>
</organism>
<protein>
    <recommendedName>
        <fullName evidence="2">GIR1-like zinc ribbon domain-containing protein</fullName>
    </recommendedName>
</protein>